<dbReference type="Pfam" id="PF04542">
    <property type="entry name" value="Sigma70_r2"/>
    <property type="match status" value="1"/>
</dbReference>
<dbReference type="SUPFAM" id="SSF88946">
    <property type="entry name" value="Sigma2 domain of RNA polymerase sigma factors"/>
    <property type="match status" value="1"/>
</dbReference>
<feature type="domain" description="DUF6596" evidence="2">
    <location>
        <begin position="181"/>
        <end position="276"/>
    </location>
</feature>
<dbReference type="InterPro" id="IPR013325">
    <property type="entry name" value="RNA_pol_sigma_r2"/>
</dbReference>
<evidence type="ECO:0000313" key="6">
    <source>
        <dbReference type="Proteomes" id="UP000185680"/>
    </source>
</evidence>
<dbReference type="KEGG" id="hyl:LPB072_06100"/>
<evidence type="ECO:0000313" key="3">
    <source>
        <dbReference type="EMBL" id="AOW12483.1"/>
    </source>
</evidence>
<dbReference type="STRING" id="1763535.LPB072_06100"/>
<dbReference type="Pfam" id="PF20239">
    <property type="entry name" value="DUF6596"/>
    <property type="match status" value="1"/>
</dbReference>
<gene>
    <name evidence="3" type="ORF">LPB072_06100</name>
    <name evidence="4" type="ORF">LPB72_15585</name>
</gene>
<dbReference type="PANTHER" id="PTHR47756:SF2">
    <property type="entry name" value="BLL6612 PROTEIN"/>
    <property type="match status" value="1"/>
</dbReference>
<dbReference type="AlphaFoldDB" id="A0A167H5S1"/>
<evidence type="ECO:0000259" key="2">
    <source>
        <dbReference type="Pfam" id="PF20239"/>
    </source>
</evidence>
<reference evidence="4 5" key="1">
    <citation type="submission" date="2016-02" db="EMBL/GenBank/DDBJ databases">
        <title>Draft genome sequence of Hydrogenophaga sp. LPB0072.</title>
        <authorList>
            <person name="Shin S.-K."/>
            <person name="Yi H."/>
        </authorList>
    </citation>
    <scope>NUCLEOTIDE SEQUENCE [LARGE SCALE GENOMIC DNA]</scope>
    <source>
        <strain evidence="4 5">LPB0072</strain>
    </source>
</reference>
<dbReference type="EMBL" id="CP017476">
    <property type="protein sequence ID" value="AOW12483.1"/>
    <property type="molecule type" value="Genomic_DNA"/>
</dbReference>
<reference evidence="3 6" key="2">
    <citation type="submission" date="2016-10" db="EMBL/GenBank/DDBJ databases">
        <title>Hydorgenophaga sp. LPB0072 isolated from gastropod.</title>
        <authorList>
            <person name="Kim E."/>
            <person name="Yi H."/>
        </authorList>
    </citation>
    <scope>NUCLEOTIDE SEQUENCE [LARGE SCALE GENOMIC DNA]</scope>
    <source>
        <strain evidence="3 6">LPB0072</strain>
    </source>
</reference>
<dbReference type="Proteomes" id="UP000185657">
    <property type="component" value="Unassembled WGS sequence"/>
</dbReference>
<dbReference type="InterPro" id="IPR046531">
    <property type="entry name" value="DUF6596"/>
</dbReference>
<accession>A0A167H5S1</accession>
<evidence type="ECO:0000313" key="4">
    <source>
        <dbReference type="EMBL" id="OAD40348.1"/>
    </source>
</evidence>
<evidence type="ECO:0000313" key="5">
    <source>
        <dbReference type="Proteomes" id="UP000185657"/>
    </source>
</evidence>
<dbReference type="GO" id="GO:0006352">
    <property type="term" value="P:DNA-templated transcription initiation"/>
    <property type="evidence" value="ECO:0007669"/>
    <property type="project" value="InterPro"/>
</dbReference>
<sequence length="407" mass="44115">MNHSGLGPRERAAEVARASYGRLLAILASRCGDIAAAEDTLAEAFLRALETWPVNGVPPNPEAWLITVARNKGIDGLRQPSRSMRSAVEELPDIAIEDADPQAIPDQRLALMFVCAHPAIDAGVHTPLMLQTVLGFEAADIGRAFLISPAAMAQRLVRAKNKIRDSGIVFEIPERAEMPERLRSVLEAVYGAYAMHWQAEDDPQDMSGEALFLARLLAGLMPQEPEVLGLVALLAFSHARRSARAHQGVFVPLDQQDVALWDPGLLLEADAWLRRASLLKRIGRFQLEAAIQSVHARRAVIGQTDWPAILHLYEGLCQAWPTLGASLGRVAALGHVLGPLAALKALDALGGETTIGFQPACATRAHWLAQLGRLDEARAAYGQAIALTTQLAVRKWLEQQRDALASS</sequence>
<dbReference type="RefSeq" id="WP_066092768.1">
    <property type="nucleotide sequence ID" value="NZ_CP017476.1"/>
</dbReference>
<dbReference type="EMBL" id="LVWD01000030">
    <property type="protein sequence ID" value="OAD40348.1"/>
    <property type="molecule type" value="Genomic_DNA"/>
</dbReference>
<dbReference type="Proteomes" id="UP000185680">
    <property type="component" value="Chromosome"/>
</dbReference>
<dbReference type="PANTHER" id="PTHR47756">
    <property type="entry name" value="BLL6612 PROTEIN-RELATED"/>
    <property type="match status" value="1"/>
</dbReference>
<organism evidence="3 6">
    <name type="scientific">Hydrogenophaga crassostreae</name>
    <dbReference type="NCBI Taxonomy" id="1763535"/>
    <lineage>
        <taxon>Bacteria</taxon>
        <taxon>Pseudomonadati</taxon>
        <taxon>Pseudomonadota</taxon>
        <taxon>Betaproteobacteria</taxon>
        <taxon>Burkholderiales</taxon>
        <taxon>Comamonadaceae</taxon>
        <taxon>Hydrogenophaga</taxon>
    </lineage>
</organism>
<dbReference type="InterPro" id="IPR007627">
    <property type="entry name" value="RNA_pol_sigma70_r2"/>
</dbReference>
<feature type="domain" description="RNA polymerase sigma-70 region 2" evidence="1">
    <location>
        <begin position="18"/>
        <end position="81"/>
    </location>
</feature>
<keyword evidence="5" id="KW-1185">Reference proteome</keyword>
<protein>
    <submittedName>
        <fullName evidence="3">Uncharacterized protein</fullName>
    </submittedName>
</protein>
<evidence type="ECO:0000259" key="1">
    <source>
        <dbReference type="Pfam" id="PF04542"/>
    </source>
</evidence>
<dbReference type="Gene3D" id="1.10.1740.10">
    <property type="match status" value="1"/>
</dbReference>
<name>A0A167H5S1_9BURK</name>
<dbReference type="GO" id="GO:0003700">
    <property type="term" value="F:DNA-binding transcription factor activity"/>
    <property type="evidence" value="ECO:0007669"/>
    <property type="project" value="InterPro"/>
</dbReference>
<proteinExistence type="predicted"/>